<evidence type="ECO:0000256" key="4">
    <source>
        <dbReference type="ARBA" id="ARBA00023163"/>
    </source>
</evidence>
<dbReference type="EMBL" id="JBJUIK010000002">
    <property type="protein sequence ID" value="KAL3535317.1"/>
    <property type="molecule type" value="Genomic_DNA"/>
</dbReference>
<gene>
    <name evidence="8" type="ORF">ACH5RR_003778</name>
</gene>
<dbReference type="InterPro" id="IPR027417">
    <property type="entry name" value="P-loop_NTPase"/>
</dbReference>
<dbReference type="Pfam" id="PF07724">
    <property type="entry name" value="AAA_2"/>
    <property type="match status" value="1"/>
</dbReference>
<keyword evidence="3" id="KW-0805">Transcription regulation</keyword>
<keyword evidence="9" id="KW-1185">Reference proteome</keyword>
<evidence type="ECO:0000313" key="9">
    <source>
        <dbReference type="Proteomes" id="UP001630127"/>
    </source>
</evidence>
<dbReference type="PROSITE" id="PS51903">
    <property type="entry name" value="CLP_R"/>
    <property type="match status" value="1"/>
</dbReference>
<dbReference type="PANTHER" id="PTHR43572">
    <property type="entry name" value="CHAPERONE PROTEIN CLPD, CHLOROPLASTIC"/>
    <property type="match status" value="1"/>
</dbReference>
<dbReference type="FunFam" id="1.10.1780.10:FF:000005">
    <property type="entry name" value="protein SUPPRESSOR OF MAX2 1"/>
    <property type="match status" value="1"/>
</dbReference>
<comment type="similarity">
    <text evidence="1">Belongs to the ClpA/ClpB family.</text>
</comment>
<reference evidence="8 9" key="1">
    <citation type="submission" date="2024-11" db="EMBL/GenBank/DDBJ databases">
        <title>A near-complete genome assembly of Cinchona calisaya.</title>
        <authorList>
            <person name="Lian D.C."/>
            <person name="Zhao X.W."/>
            <person name="Wei L."/>
        </authorList>
    </citation>
    <scope>NUCLEOTIDE SEQUENCE [LARGE SCALE GENOMIC DNA]</scope>
    <source>
        <tissue evidence="8">Nenye</tissue>
    </source>
</reference>
<keyword evidence="4" id="KW-0804">Transcription</keyword>
<dbReference type="InterPro" id="IPR058954">
    <property type="entry name" value="AAA_lid_SMAX1"/>
</dbReference>
<comment type="caution">
    <text evidence="8">The sequence shown here is derived from an EMBL/GenBank/DDBJ whole genome shotgun (WGS) entry which is preliminary data.</text>
</comment>
<proteinExistence type="inferred from homology"/>
<dbReference type="InterPro" id="IPR004176">
    <property type="entry name" value="Clp_R_N"/>
</dbReference>
<dbReference type="InterPro" id="IPR003959">
    <property type="entry name" value="ATPase_AAA_core"/>
</dbReference>
<evidence type="ECO:0000256" key="1">
    <source>
        <dbReference type="ARBA" id="ARBA00008675"/>
    </source>
</evidence>
<evidence type="ECO:0000256" key="2">
    <source>
        <dbReference type="ARBA" id="ARBA00022737"/>
    </source>
</evidence>
<keyword evidence="2 5" id="KW-0677">Repeat</keyword>
<feature type="compositionally biased region" description="Basic and acidic residues" evidence="6">
    <location>
        <begin position="914"/>
        <end position="923"/>
    </location>
</feature>
<feature type="region of interest" description="Disordered" evidence="6">
    <location>
        <begin position="490"/>
        <end position="530"/>
    </location>
</feature>
<feature type="domain" description="Clp R" evidence="7">
    <location>
        <begin position="8"/>
        <end position="168"/>
    </location>
</feature>
<feature type="region of interest" description="Disordered" evidence="6">
    <location>
        <begin position="914"/>
        <end position="955"/>
    </location>
</feature>
<evidence type="ECO:0000259" key="7">
    <source>
        <dbReference type="PROSITE" id="PS51903"/>
    </source>
</evidence>
<evidence type="ECO:0000256" key="5">
    <source>
        <dbReference type="PROSITE-ProRule" id="PRU01251"/>
    </source>
</evidence>
<dbReference type="Proteomes" id="UP001630127">
    <property type="component" value="Unassembled WGS sequence"/>
</dbReference>
<dbReference type="InterPro" id="IPR036628">
    <property type="entry name" value="Clp_N_dom_sf"/>
</dbReference>
<name>A0ABD3AWH3_9GENT</name>
<evidence type="ECO:0000256" key="6">
    <source>
        <dbReference type="SAM" id="MobiDB-lite"/>
    </source>
</evidence>
<protein>
    <recommendedName>
        <fullName evidence="7">Clp R domain-containing protein</fullName>
    </recommendedName>
</protein>
<organism evidence="8 9">
    <name type="scientific">Cinchona calisaya</name>
    <dbReference type="NCBI Taxonomy" id="153742"/>
    <lineage>
        <taxon>Eukaryota</taxon>
        <taxon>Viridiplantae</taxon>
        <taxon>Streptophyta</taxon>
        <taxon>Embryophyta</taxon>
        <taxon>Tracheophyta</taxon>
        <taxon>Spermatophyta</taxon>
        <taxon>Magnoliopsida</taxon>
        <taxon>eudicotyledons</taxon>
        <taxon>Gunneridae</taxon>
        <taxon>Pentapetalae</taxon>
        <taxon>asterids</taxon>
        <taxon>lamiids</taxon>
        <taxon>Gentianales</taxon>
        <taxon>Rubiaceae</taxon>
        <taxon>Cinchonoideae</taxon>
        <taxon>Cinchoneae</taxon>
        <taxon>Cinchona</taxon>
    </lineage>
</organism>
<dbReference type="PANTHER" id="PTHR43572:SF13">
    <property type="entry name" value="PROTEIN SUPPRESSOR OF MAX2 1"/>
    <property type="match status" value="1"/>
</dbReference>
<dbReference type="Pfam" id="PF23569">
    <property type="entry name" value="NBD_SMAX1"/>
    <property type="match status" value="1"/>
</dbReference>
<dbReference type="Pfam" id="PF26587">
    <property type="entry name" value="AAA_lid_SMAX1"/>
    <property type="match status" value="1"/>
</dbReference>
<feature type="compositionally biased region" description="Basic and acidic residues" evidence="6">
    <location>
        <begin position="514"/>
        <end position="530"/>
    </location>
</feature>
<accession>A0ABD3AWH3</accession>
<feature type="compositionally biased region" description="Polar residues" evidence="6">
    <location>
        <begin position="634"/>
        <end position="656"/>
    </location>
</feature>
<dbReference type="SUPFAM" id="SSF52540">
    <property type="entry name" value="P-loop containing nucleoside triphosphate hydrolases"/>
    <property type="match status" value="1"/>
</dbReference>
<dbReference type="Pfam" id="PF02861">
    <property type="entry name" value="Clp_N"/>
    <property type="match status" value="1"/>
</dbReference>
<feature type="region of interest" description="Disordered" evidence="6">
    <location>
        <begin position="634"/>
        <end position="663"/>
    </location>
</feature>
<evidence type="ECO:0000256" key="3">
    <source>
        <dbReference type="ARBA" id="ARBA00023015"/>
    </source>
</evidence>
<dbReference type="Gene3D" id="1.10.1780.10">
    <property type="entry name" value="Clp, N-terminal domain"/>
    <property type="match status" value="1"/>
</dbReference>
<dbReference type="Gene3D" id="3.40.50.300">
    <property type="entry name" value="P-loop containing nucleotide triphosphate hydrolases"/>
    <property type="match status" value="2"/>
</dbReference>
<dbReference type="InterPro" id="IPR058680">
    <property type="entry name" value="NBD_SMAX1-like"/>
</dbReference>
<dbReference type="InterPro" id="IPR051650">
    <property type="entry name" value="SL_signaling_regulator"/>
</dbReference>
<dbReference type="SUPFAM" id="SSF81923">
    <property type="entry name" value="Double Clp-N motif"/>
    <property type="match status" value="1"/>
</dbReference>
<dbReference type="AlphaFoldDB" id="A0ABD3AWH3"/>
<evidence type="ECO:0000313" key="8">
    <source>
        <dbReference type="EMBL" id="KAL3535317.1"/>
    </source>
</evidence>
<sequence length="1096" mass="120414">MRAGLSTIQQTLTPEAAGVLNHSIAEAGRRNHGQTTPLHVAATLLASPSGFLRQACIRSHPNSSHPLQCRALELCFSVALERLPTAQNMAPGMEPPISNALMAALKRAQAHQRRGCPEQQQQPLLAVKVELEQLIISILDDPSVSRVMREASFSSPAVKATIEQTLNSTNSHPHPHGNVNLGTFGAITGPRMLTAPSPTPATSTVIPMSNRSTYLNHRLFERGSGQLGGQRDEEVKKVMDILMRSKKRNPVLVGEAEPEAVVKELLRKIEKGELGSEGVLKNLQVISIEKELIVSGKDQIADKINELGGLIESRFNGNNGGVILDLGDLKWLVEQPVESLGGSGGAQQQQVVSEAGRAAVVEMRKLLDRFGETNNANRIWLIGTATCETYLRCQVYHPTMENDWDLQAVPIASRSPMPGMFSRLGTERISSNSIEPLNSLKSLPTVNPALLRSVTENQDPSRRSSCCPQCLEKYEQELKLLKKQLENLSSENKSEAAKPPLPQWLQNAKLGNGDNKETDNQSQRKDSELLVKQKTQDLQRKWNESCLRLHPNFHQNVNSGKIASPAFPSMGLYNPNLLLRQPLQSKLQPTRMLGDTLQLKPNQATVQPLDRLATPNQLVQPLDRLATPNQLAMQPSSRVATPNQLAVQPSTRVSTPPGSPVRTELALGRKVTEPTPEKTQESGEDRVKDLLSCLSSVPPTKLLDKFASALDADSFKKLLKGLMGKAWWQQEAASAVASAVTRCRLGNGKQRGSGSKGDVWLLFAGPDRIAKRKMASVLSEQISGVGPVRIYFGSRRDDAEPDTIFRGKTALDRIVEAVRRNPFSVVMLEDIDEADMLMRGNIKRAMERGRLTDSHGREISLGNVIFILSGNWSTISNGNAIDEKRLASIASDNWQLKITMGEKNAKRRANWLHNVDRPTKPRIEASSGLSFDLNQAADGQDDRTDGSYNSSDLTVDHDEEHGLETRQFSVTSVPHELVNLADDAIVFKPVDMTFVRREIKKTIATKFSMVLDERVSIQVGEDAVDRILGGLWHGRSSLEEWVEKALAPSFEQLKARLPSAIENASVQLQVDLNSSLDSRSNGDLLPSKVSVMVDGI</sequence>